<dbReference type="KEGG" id="mng:MNEG_6399"/>
<keyword evidence="3" id="KW-1185">Reference proteome</keyword>
<evidence type="ECO:0000313" key="3">
    <source>
        <dbReference type="Proteomes" id="UP000054498"/>
    </source>
</evidence>
<feature type="region of interest" description="Disordered" evidence="1">
    <location>
        <begin position="1"/>
        <end position="23"/>
    </location>
</feature>
<sequence length="399" mass="39182">MRGAKRPRRSARLSGAHAPSEQVCGAGCAGARGPAEAAGRRRHASVTSGAAAASGGGASCMTGAPLASGCFGAACAAAVYGDEDGGEFGFDPPGAASGAAMAAMRAPPLACDPSPPPCTMQRPPWAPGGAMRAAHAARQAPSQATSTGTADERAASGAPLGPDRWGAAPPPSGAVGAARRRAAARSRQPSGRALSARSVGARSAPLGAPGDLSIQVSSAAGDDECSDDALSSMRRADDRAAAAALTASAPPRSSAHALSGSGVPDAGRGLAPPAPGLAASSAALLFAPAGVVGESHAAATCDPIPAPMAPSRSPLLLVRRSTGPPAPLGAAAPLFAPLAPPACGAPAPPLNLLDDPLEGVPWSGPAAQRPYYYQSRYEQLLHAINLKPAPRRAAHEDEE</sequence>
<feature type="compositionally biased region" description="Basic residues" evidence="1">
    <location>
        <begin position="1"/>
        <end position="11"/>
    </location>
</feature>
<proteinExistence type="predicted"/>
<gene>
    <name evidence="2" type="ORF">MNEG_6399</name>
</gene>
<feature type="compositionally biased region" description="Low complexity" evidence="1">
    <location>
        <begin position="241"/>
        <end position="255"/>
    </location>
</feature>
<dbReference type="AlphaFoldDB" id="A0A0D2MEJ7"/>
<dbReference type="Proteomes" id="UP000054498">
    <property type="component" value="Unassembled WGS sequence"/>
</dbReference>
<evidence type="ECO:0000256" key="1">
    <source>
        <dbReference type="SAM" id="MobiDB-lite"/>
    </source>
</evidence>
<organism evidence="2 3">
    <name type="scientific">Monoraphidium neglectum</name>
    <dbReference type="NCBI Taxonomy" id="145388"/>
    <lineage>
        <taxon>Eukaryota</taxon>
        <taxon>Viridiplantae</taxon>
        <taxon>Chlorophyta</taxon>
        <taxon>core chlorophytes</taxon>
        <taxon>Chlorophyceae</taxon>
        <taxon>CS clade</taxon>
        <taxon>Sphaeropleales</taxon>
        <taxon>Selenastraceae</taxon>
        <taxon>Monoraphidium</taxon>
    </lineage>
</organism>
<dbReference type="EMBL" id="KK101253">
    <property type="protein sequence ID" value="KIZ01565.1"/>
    <property type="molecule type" value="Genomic_DNA"/>
</dbReference>
<name>A0A0D2MEJ7_9CHLO</name>
<reference evidence="2 3" key="1">
    <citation type="journal article" date="2013" name="BMC Genomics">
        <title>Reconstruction of the lipid metabolism for the microalga Monoraphidium neglectum from its genome sequence reveals characteristics suitable for biofuel production.</title>
        <authorList>
            <person name="Bogen C."/>
            <person name="Al-Dilaimi A."/>
            <person name="Albersmeier A."/>
            <person name="Wichmann J."/>
            <person name="Grundmann M."/>
            <person name="Rupp O."/>
            <person name="Lauersen K.J."/>
            <person name="Blifernez-Klassen O."/>
            <person name="Kalinowski J."/>
            <person name="Goesmann A."/>
            <person name="Mussgnug J.H."/>
            <person name="Kruse O."/>
        </authorList>
    </citation>
    <scope>NUCLEOTIDE SEQUENCE [LARGE SCALE GENOMIC DNA]</scope>
    <source>
        <strain evidence="2 3">SAG 48.87</strain>
    </source>
</reference>
<evidence type="ECO:0000313" key="2">
    <source>
        <dbReference type="EMBL" id="KIZ01565.1"/>
    </source>
</evidence>
<protein>
    <submittedName>
        <fullName evidence="2">Uncharacterized protein</fullName>
    </submittedName>
</protein>
<dbReference type="GeneID" id="25739275"/>
<accession>A0A0D2MEJ7</accession>
<dbReference type="OrthoDB" id="10682137at2759"/>
<feature type="compositionally biased region" description="Low complexity" evidence="1">
    <location>
        <begin position="127"/>
        <end position="144"/>
    </location>
</feature>
<dbReference type="RefSeq" id="XP_013900584.1">
    <property type="nucleotide sequence ID" value="XM_014045130.1"/>
</dbReference>
<feature type="region of interest" description="Disordered" evidence="1">
    <location>
        <begin position="125"/>
        <end position="267"/>
    </location>
</feature>